<evidence type="ECO:0000313" key="3">
    <source>
        <dbReference type="EMBL" id="ROP84527.1"/>
    </source>
</evidence>
<comment type="caution">
    <text evidence="3">The sequence shown here is derived from an EMBL/GenBank/DDBJ whole genome shotgun (WGS) entry which is preliminary data.</text>
</comment>
<name>A0A3N1KZD3_9PROT</name>
<dbReference type="PANTHER" id="PTHR42879:SF2">
    <property type="entry name" value="3-OXOACYL-[ACYL-CARRIER-PROTEIN] REDUCTASE FABG"/>
    <property type="match status" value="1"/>
</dbReference>
<dbReference type="PRINTS" id="PR00080">
    <property type="entry name" value="SDRFAMILY"/>
</dbReference>
<proteinExistence type="inferred from homology"/>
<reference evidence="3 4" key="1">
    <citation type="submission" date="2018-11" db="EMBL/GenBank/DDBJ databases">
        <title>Genomic Encyclopedia of Type Strains, Phase IV (KMG-IV): sequencing the most valuable type-strain genomes for metagenomic binning, comparative biology and taxonomic classification.</title>
        <authorList>
            <person name="Goeker M."/>
        </authorList>
    </citation>
    <scope>NUCLEOTIDE SEQUENCE [LARGE SCALE GENOMIC DNA]</scope>
    <source>
        <strain evidence="3 4">DSM 5900</strain>
    </source>
</reference>
<dbReference type="InterPro" id="IPR050259">
    <property type="entry name" value="SDR"/>
</dbReference>
<dbReference type="Pfam" id="PF00106">
    <property type="entry name" value="adh_short"/>
    <property type="match status" value="1"/>
</dbReference>
<dbReference type="InterPro" id="IPR002347">
    <property type="entry name" value="SDR_fam"/>
</dbReference>
<dbReference type="InterPro" id="IPR020904">
    <property type="entry name" value="Sc_DH/Rdtase_CS"/>
</dbReference>
<dbReference type="InterPro" id="IPR036291">
    <property type="entry name" value="NAD(P)-bd_dom_sf"/>
</dbReference>
<evidence type="ECO:0000313" key="4">
    <source>
        <dbReference type="Proteomes" id="UP000278222"/>
    </source>
</evidence>
<dbReference type="EMBL" id="RJKX01000015">
    <property type="protein sequence ID" value="ROP84527.1"/>
    <property type="molecule type" value="Genomic_DNA"/>
</dbReference>
<keyword evidence="4" id="KW-1185">Reference proteome</keyword>
<dbReference type="AlphaFoldDB" id="A0A3N1KZD3"/>
<organism evidence="3 4">
    <name type="scientific">Stella humosa</name>
    <dbReference type="NCBI Taxonomy" id="94"/>
    <lineage>
        <taxon>Bacteria</taxon>
        <taxon>Pseudomonadati</taxon>
        <taxon>Pseudomonadota</taxon>
        <taxon>Alphaproteobacteria</taxon>
        <taxon>Rhodospirillales</taxon>
        <taxon>Stellaceae</taxon>
        <taxon>Stella</taxon>
    </lineage>
</organism>
<dbReference type="SUPFAM" id="SSF51735">
    <property type="entry name" value="NAD(P)-binding Rossmann-fold domains"/>
    <property type="match status" value="1"/>
</dbReference>
<dbReference type="GO" id="GO:0032787">
    <property type="term" value="P:monocarboxylic acid metabolic process"/>
    <property type="evidence" value="ECO:0007669"/>
    <property type="project" value="UniProtKB-ARBA"/>
</dbReference>
<dbReference type="PRINTS" id="PR00081">
    <property type="entry name" value="GDHRDH"/>
</dbReference>
<evidence type="ECO:0000256" key="2">
    <source>
        <dbReference type="RuleBase" id="RU000363"/>
    </source>
</evidence>
<gene>
    <name evidence="3" type="ORF">EDC65_3881</name>
</gene>
<evidence type="ECO:0000256" key="1">
    <source>
        <dbReference type="ARBA" id="ARBA00006484"/>
    </source>
</evidence>
<dbReference type="Proteomes" id="UP000278222">
    <property type="component" value="Unassembled WGS sequence"/>
</dbReference>
<comment type="similarity">
    <text evidence="1 2">Belongs to the short-chain dehydrogenases/reductases (SDR) family.</text>
</comment>
<dbReference type="PANTHER" id="PTHR42879">
    <property type="entry name" value="3-OXOACYL-(ACYL-CARRIER-PROTEIN) REDUCTASE"/>
    <property type="match status" value="1"/>
</dbReference>
<dbReference type="FunFam" id="3.40.50.720:FF:000084">
    <property type="entry name" value="Short-chain dehydrogenase reductase"/>
    <property type="match status" value="1"/>
</dbReference>
<protein>
    <submittedName>
        <fullName evidence="3">3-hydroxybutyrate dehydrogenase</fullName>
    </submittedName>
</protein>
<dbReference type="PROSITE" id="PS00061">
    <property type="entry name" value="ADH_SHORT"/>
    <property type="match status" value="1"/>
</dbReference>
<sequence>MTVMLAGRTALVTGSVAGLGYAMARGLAAAGADIVLNGLCAPDDGEAAAATLAGETGARVVFDGTDLARPAGIEAMMARAIARSGGVDILVNNAVIRHFQPIEAFSAAEWDASLAVNLSAAFHTVRLALPGMKARGWGRIINLSSIYGARGAENRIDYVTTKTALIGMTRAIAIETARTGITCNAICPGTVPSPAILDRIAVIARKEGIPQAEAERDYLAPRHPTERFVALESVAALVVFLCSPAGQDMTGGTVPIDGGWQAR</sequence>
<dbReference type="Gene3D" id="3.40.50.720">
    <property type="entry name" value="NAD(P)-binding Rossmann-like Domain"/>
    <property type="match status" value="1"/>
</dbReference>
<accession>A0A3N1KZD3</accession>